<evidence type="ECO:0000313" key="7">
    <source>
        <dbReference type="Proteomes" id="UP001595555"/>
    </source>
</evidence>
<keyword evidence="2 3" id="KW-0326">Glycosidase</keyword>
<dbReference type="InterPro" id="IPR001547">
    <property type="entry name" value="Glyco_hydro_5"/>
</dbReference>
<keyword evidence="1 3" id="KW-0378">Hydrolase</keyword>
<dbReference type="EC" id="3.2.1.-" evidence="6"/>
<accession>A0ABV7FHD3</accession>
<gene>
    <name evidence="6" type="ORF">ACFODX_08745</name>
</gene>
<evidence type="ECO:0000256" key="4">
    <source>
        <dbReference type="SAM" id="SignalP"/>
    </source>
</evidence>
<dbReference type="GO" id="GO:0016798">
    <property type="term" value="F:hydrolase activity, acting on glycosyl bonds"/>
    <property type="evidence" value="ECO:0007669"/>
    <property type="project" value="UniProtKB-KW"/>
</dbReference>
<feature type="signal peptide" evidence="4">
    <location>
        <begin position="1"/>
        <end position="33"/>
    </location>
</feature>
<dbReference type="EMBL" id="JBHRTF010000004">
    <property type="protein sequence ID" value="MFC3115639.1"/>
    <property type="molecule type" value="Genomic_DNA"/>
</dbReference>
<dbReference type="Proteomes" id="UP001595555">
    <property type="component" value="Unassembled WGS sequence"/>
</dbReference>
<evidence type="ECO:0000256" key="3">
    <source>
        <dbReference type="RuleBase" id="RU361153"/>
    </source>
</evidence>
<organism evidence="6 7">
    <name type="scientific">Cellvibrio fontiphilus</name>
    <dbReference type="NCBI Taxonomy" id="1815559"/>
    <lineage>
        <taxon>Bacteria</taxon>
        <taxon>Pseudomonadati</taxon>
        <taxon>Pseudomonadota</taxon>
        <taxon>Gammaproteobacteria</taxon>
        <taxon>Cellvibrionales</taxon>
        <taxon>Cellvibrionaceae</taxon>
        <taxon>Cellvibrio</taxon>
    </lineage>
</organism>
<feature type="chain" id="PRO_5045495014" evidence="4">
    <location>
        <begin position="34"/>
        <end position="371"/>
    </location>
</feature>
<evidence type="ECO:0000256" key="1">
    <source>
        <dbReference type="ARBA" id="ARBA00022801"/>
    </source>
</evidence>
<name>A0ABV7FHD3_9GAMM</name>
<comment type="caution">
    <text evidence="6">The sequence shown here is derived from an EMBL/GenBank/DDBJ whole genome shotgun (WGS) entry which is preliminary data.</text>
</comment>
<feature type="domain" description="Glycoside hydrolase family 5" evidence="5">
    <location>
        <begin position="72"/>
        <end position="339"/>
    </location>
</feature>
<dbReference type="SUPFAM" id="SSF51445">
    <property type="entry name" value="(Trans)glycosidases"/>
    <property type="match status" value="1"/>
</dbReference>
<evidence type="ECO:0000259" key="5">
    <source>
        <dbReference type="Pfam" id="PF00150"/>
    </source>
</evidence>
<evidence type="ECO:0000256" key="2">
    <source>
        <dbReference type="ARBA" id="ARBA00023295"/>
    </source>
</evidence>
<reference evidence="7" key="1">
    <citation type="journal article" date="2019" name="Int. J. Syst. Evol. Microbiol.">
        <title>The Global Catalogue of Microorganisms (GCM) 10K type strain sequencing project: providing services to taxonomists for standard genome sequencing and annotation.</title>
        <authorList>
            <consortium name="The Broad Institute Genomics Platform"/>
            <consortium name="The Broad Institute Genome Sequencing Center for Infectious Disease"/>
            <person name="Wu L."/>
            <person name="Ma J."/>
        </authorList>
    </citation>
    <scope>NUCLEOTIDE SEQUENCE [LARGE SCALE GENOMIC DNA]</scope>
    <source>
        <strain evidence="7">KCTC 52237</strain>
    </source>
</reference>
<keyword evidence="7" id="KW-1185">Reference proteome</keyword>
<protein>
    <submittedName>
        <fullName evidence="6">Glycoside hydrolase family 5 protein</fullName>
        <ecNumber evidence="6">3.2.1.-</ecNumber>
    </submittedName>
</protein>
<evidence type="ECO:0000313" key="6">
    <source>
        <dbReference type="EMBL" id="MFC3115639.1"/>
    </source>
</evidence>
<comment type="similarity">
    <text evidence="3">Belongs to the glycosyl hydrolase 5 (cellulase A) family.</text>
</comment>
<dbReference type="Gene3D" id="3.20.20.80">
    <property type="entry name" value="Glycosidases"/>
    <property type="match status" value="1"/>
</dbReference>
<dbReference type="PANTHER" id="PTHR34142:SF1">
    <property type="entry name" value="GLYCOSIDE HYDROLASE FAMILY 5 DOMAIN-CONTAINING PROTEIN"/>
    <property type="match status" value="1"/>
</dbReference>
<sequence length="371" mass="42521">MTTQFLPPRPLVFRLPRLMLASLLLLASSLSLADNAWENSSGWWNAGDIPAFDKTNITRQLPLIKVDGNRFVDEQGKTLVFRGVNIADPDKIAKDKQFTKKHFEVIRSWGANVVRVPVHPRAWKARGVKGYLELLDQVVAWNNELGMYTIIDWHSIGNLKSEMFQNSSYHTTKGETFDFWRRVSERYNGINSVAFYEIFNEPTVFNGRLGVVSWAEWKAINEEAITIIQAHNPKAIALVAGFNWAYDLKEAAANPIDRQNIAYVSHPYPQKVGAPYQANWERDFGFMADKYPVFATEIGYQRATDKGAHIPVIDEGGYGPRITDYFNSKGISWVAWVFDPDWSPQLFTSYDNYQPTMQGEHFRKVMLRDNK</sequence>
<dbReference type="RefSeq" id="WP_378118152.1">
    <property type="nucleotide sequence ID" value="NZ_JBHRTF010000004.1"/>
</dbReference>
<keyword evidence="4" id="KW-0732">Signal</keyword>
<dbReference type="InterPro" id="IPR017853">
    <property type="entry name" value="GH"/>
</dbReference>
<dbReference type="Pfam" id="PF00150">
    <property type="entry name" value="Cellulase"/>
    <property type="match status" value="1"/>
</dbReference>
<dbReference type="PANTHER" id="PTHR34142">
    <property type="entry name" value="ENDO-BETA-1,4-GLUCANASE A"/>
    <property type="match status" value="1"/>
</dbReference>
<proteinExistence type="inferred from homology"/>